<reference evidence="2 3" key="1">
    <citation type="submission" date="2020-02" db="EMBL/GenBank/DDBJ databases">
        <authorList>
            <person name="Feng H."/>
        </authorList>
    </citation>
    <scope>NUCLEOTIDE SEQUENCE [LARGE SCALE GENOMIC DNA]</scope>
    <source>
        <strain evidence="2 3">Gsoil 114</strain>
    </source>
</reference>
<dbReference type="EMBL" id="JAAIWK010000009">
    <property type="protein sequence ID" value="NEY19857.1"/>
    <property type="molecule type" value="Genomic_DNA"/>
</dbReference>
<proteinExistence type="predicted"/>
<keyword evidence="1" id="KW-1133">Transmembrane helix</keyword>
<dbReference type="RefSeq" id="WP_025729287.1">
    <property type="nucleotide sequence ID" value="NZ_JAAIWK010000009.1"/>
</dbReference>
<feature type="transmembrane region" description="Helical" evidence="1">
    <location>
        <begin position="13"/>
        <end position="35"/>
    </location>
</feature>
<dbReference type="AlphaFoldDB" id="A0A6M0P5V8"/>
<comment type="caution">
    <text evidence="2">The sequence shown here is derived from an EMBL/GenBank/DDBJ whole genome shotgun (WGS) entry which is preliminary data.</text>
</comment>
<protein>
    <submittedName>
        <fullName evidence="2">Uncharacterized protein</fullName>
    </submittedName>
</protein>
<reference evidence="2 3" key="2">
    <citation type="submission" date="2020-03" db="EMBL/GenBank/DDBJ databases">
        <title>Bacillus aquiflavi sp. nov., isolated from yellow water of strong flavor Chinese baijiu in Yibin region of China.</title>
        <authorList>
            <person name="Xie J."/>
        </authorList>
    </citation>
    <scope>NUCLEOTIDE SEQUENCE [LARGE SCALE GENOMIC DNA]</scope>
    <source>
        <strain evidence="2 3">Gsoil 114</strain>
    </source>
</reference>
<keyword evidence="1" id="KW-0812">Transmembrane</keyword>
<evidence type="ECO:0000313" key="3">
    <source>
        <dbReference type="Proteomes" id="UP000476934"/>
    </source>
</evidence>
<sequence>MDIKKYYATMSKIYLNQMIMISLAFSGSCIILSSFQVNKLIPYMMAVVWLFIAVFFVKYLYYKGKNRQIKLDSIKPYKENEVDQQYMIEFLPSSSFYAQFYTSNGICSWEIKGAHKKRKGKTTIDHYLLQNKAQMKRILIKITHHNRPKLTVSCSSFHKMFYLARNNRRKIVFQSKKDDMVVQKNHNEEIECVYNGKMIARVRRGFMPVKWQQIFSPNTPILSFEHNVNDEEKILTTAFLVYFYLYKV</sequence>
<organism evidence="2 3">
    <name type="scientific">Heyndrickxia ginsengihumi</name>
    <dbReference type="NCBI Taxonomy" id="363870"/>
    <lineage>
        <taxon>Bacteria</taxon>
        <taxon>Bacillati</taxon>
        <taxon>Bacillota</taxon>
        <taxon>Bacilli</taxon>
        <taxon>Bacillales</taxon>
        <taxon>Bacillaceae</taxon>
        <taxon>Heyndrickxia</taxon>
    </lineage>
</organism>
<accession>A0A6M0P5V8</accession>
<gene>
    <name evidence="2" type="ORF">G4D61_07730</name>
</gene>
<keyword evidence="3" id="KW-1185">Reference proteome</keyword>
<dbReference type="Proteomes" id="UP000476934">
    <property type="component" value="Unassembled WGS sequence"/>
</dbReference>
<dbReference type="PROSITE" id="PS51257">
    <property type="entry name" value="PROKAR_LIPOPROTEIN"/>
    <property type="match status" value="1"/>
</dbReference>
<evidence type="ECO:0000313" key="2">
    <source>
        <dbReference type="EMBL" id="NEY19857.1"/>
    </source>
</evidence>
<name>A0A6M0P5V8_9BACI</name>
<evidence type="ECO:0000256" key="1">
    <source>
        <dbReference type="SAM" id="Phobius"/>
    </source>
</evidence>
<keyword evidence="1" id="KW-0472">Membrane</keyword>
<feature type="transmembrane region" description="Helical" evidence="1">
    <location>
        <begin position="41"/>
        <end position="61"/>
    </location>
</feature>